<protein>
    <recommendedName>
        <fullName evidence="5">EF-hand domain-containing protein</fullName>
    </recommendedName>
</protein>
<sequence length="395" mass="47124">MGQVSQKLFTTTEADEQIVISTNSRIGYIQKKFLFSQADVSNLHKIFRKMDTMGTGYISQQNFFEFLDEECNSVVSPYIEYLFQLIEKEVEQKVSFSEWLPAISLYCLYTKDSVVAYVFQMLDSDHDNFISKKDLMNFLVQKRNGKKIFYYNYMKAVELLDIERPDKISLEQFRKIQQQIPFICYPAFRLQRELRSRIFGVKYWDSLYDRILHKENEENKQKQMQKIQDEMKRKQQNKLDKKVEKFLQNTHKSRVSMPSMKLIHQRVNGRRNSDTNMPQNQETADELINNMFQQISKQLKGQHNQRKQKELKVLRCRSKSLQYIKMNFKHTEEQVVRSSKYIKTQQSSQQIPLNFKKQERRSIFHMNKIKPQIDKPPGSSHNSSDSESVSQSLLY</sequence>
<name>A0A8S1PWL6_PARPR</name>
<dbReference type="GO" id="GO:0005509">
    <property type="term" value="F:calcium ion binding"/>
    <property type="evidence" value="ECO:0007669"/>
    <property type="project" value="InterPro"/>
</dbReference>
<reference evidence="6" key="1">
    <citation type="submission" date="2021-01" db="EMBL/GenBank/DDBJ databases">
        <authorList>
            <consortium name="Genoscope - CEA"/>
            <person name="William W."/>
        </authorList>
    </citation>
    <scope>NUCLEOTIDE SEQUENCE</scope>
</reference>
<keyword evidence="7" id="KW-1185">Reference proteome</keyword>
<feature type="coiled-coil region" evidence="3">
    <location>
        <begin position="213"/>
        <end position="244"/>
    </location>
</feature>
<feature type="domain" description="EF-hand" evidence="5">
    <location>
        <begin position="38"/>
        <end position="73"/>
    </location>
</feature>
<accession>A0A8S1PWL6</accession>
<feature type="compositionally biased region" description="Low complexity" evidence="4">
    <location>
        <begin position="379"/>
        <end position="395"/>
    </location>
</feature>
<evidence type="ECO:0000256" key="2">
    <source>
        <dbReference type="ARBA" id="ARBA00022737"/>
    </source>
</evidence>
<gene>
    <name evidence="6" type="ORF">PPRIM_AZ9-3.1.T1330165</name>
</gene>
<dbReference type="AlphaFoldDB" id="A0A8S1PWL6"/>
<evidence type="ECO:0000313" key="7">
    <source>
        <dbReference type="Proteomes" id="UP000688137"/>
    </source>
</evidence>
<organism evidence="6 7">
    <name type="scientific">Paramecium primaurelia</name>
    <dbReference type="NCBI Taxonomy" id="5886"/>
    <lineage>
        <taxon>Eukaryota</taxon>
        <taxon>Sar</taxon>
        <taxon>Alveolata</taxon>
        <taxon>Ciliophora</taxon>
        <taxon>Intramacronucleata</taxon>
        <taxon>Oligohymenophorea</taxon>
        <taxon>Peniculida</taxon>
        <taxon>Parameciidae</taxon>
        <taxon>Paramecium</taxon>
    </lineage>
</organism>
<keyword evidence="2" id="KW-0677">Repeat</keyword>
<dbReference type="PROSITE" id="PS00018">
    <property type="entry name" value="EF_HAND_1"/>
    <property type="match status" value="1"/>
</dbReference>
<dbReference type="PANTHER" id="PTHR45942">
    <property type="entry name" value="PROTEIN PHOSPATASE 3 REGULATORY SUBUNIT B ALPHA ISOFORM TYPE 1"/>
    <property type="match status" value="1"/>
</dbReference>
<evidence type="ECO:0000256" key="3">
    <source>
        <dbReference type="SAM" id="Coils"/>
    </source>
</evidence>
<keyword evidence="3" id="KW-0175">Coiled coil</keyword>
<evidence type="ECO:0000259" key="5">
    <source>
        <dbReference type="PROSITE" id="PS50222"/>
    </source>
</evidence>
<dbReference type="InterPro" id="IPR002048">
    <property type="entry name" value="EF_hand_dom"/>
</dbReference>
<evidence type="ECO:0000256" key="4">
    <source>
        <dbReference type="SAM" id="MobiDB-lite"/>
    </source>
</evidence>
<keyword evidence="1" id="KW-0479">Metal-binding</keyword>
<feature type="region of interest" description="Disordered" evidence="4">
    <location>
        <begin position="370"/>
        <end position="395"/>
    </location>
</feature>
<proteinExistence type="predicted"/>
<feature type="domain" description="EF-hand" evidence="5">
    <location>
        <begin position="110"/>
        <end position="145"/>
    </location>
</feature>
<evidence type="ECO:0000313" key="6">
    <source>
        <dbReference type="EMBL" id="CAD8107431.1"/>
    </source>
</evidence>
<comment type="caution">
    <text evidence="6">The sequence shown here is derived from an EMBL/GenBank/DDBJ whole genome shotgun (WGS) entry which is preliminary data.</text>
</comment>
<dbReference type="InterPro" id="IPR018247">
    <property type="entry name" value="EF_Hand_1_Ca_BS"/>
</dbReference>
<dbReference type="PROSITE" id="PS50222">
    <property type="entry name" value="EF_HAND_2"/>
    <property type="match status" value="2"/>
</dbReference>
<dbReference type="Proteomes" id="UP000688137">
    <property type="component" value="Unassembled WGS sequence"/>
</dbReference>
<evidence type="ECO:0000256" key="1">
    <source>
        <dbReference type="ARBA" id="ARBA00022723"/>
    </source>
</evidence>
<dbReference type="OMA" id="RSEFTHV"/>
<dbReference type="EMBL" id="CAJJDM010000136">
    <property type="protein sequence ID" value="CAD8107431.1"/>
    <property type="molecule type" value="Genomic_DNA"/>
</dbReference>
<dbReference type="SMART" id="SM00054">
    <property type="entry name" value="EFh"/>
    <property type="match status" value="2"/>
</dbReference>